<comment type="caution">
    <text evidence="2">The sequence shown here is derived from an EMBL/GenBank/DDBJ whole genome shotgun (WGS) entry which is preliminary data.</text>
</comment>
<dbReference type="EMBL" id="DVNB01000030">
    <property type="protein sequence ID" value="HIU56779.1"/>
    <property type="molecule type" value="Genomic_DNA"/>
</dbReference>
<reference evidence="2" key="2">
    <citation type="journal article" date="2021" name="PeerJ">
        <title>Extensive microbial diversity within the chicken gut microbiome revealed by metagenomics and culture.</title>
        <authorList>
            <person name="Gilroy R."/>
            <person name="Ravi A."/>
            <person name="Getino M."/>
            <person name="Pursley I."/>
            <person name="Horton D.L."/>
            <person name="Alikhan N.F."/>
            <person name="Baker D."/>
            <person name="Gharbi K."/>
            <person name="Hall N."/>
            <person name="Watson M."/>
            <person name="Adriaenssens E.M."/>
            <person name="Foster-Nyarko E."/>
            <person name="Jarju S."/>
            <person name="Secka A."/>
            <person name="Antonio M."/>
            <person name="Oren A."/>
            <person name="Chaudhuri R.R."/>
            <person name="La Ragione R."/>
            <person name="Hildebrand F."/>
            <person name="Pallen M.J."/>
        </authorList>
    </citation>
    <scope>NUCLEOTIDE SEQUENCE</scope>
    <source>
        <strain evidence="2">USAMLcec3-3695</strain>
    </source>
</reference>
<gene>
    <name evidence="2" type="ORF">IAA61_03075</name>
</gene>
<organism evidence="2 3">
    <name type="scientific">Candidatus Ornithomonoglobus merdipullorum</name>
    <dbReference type="NCBI Taxonomy" id="2840895"/>
    <lineage>
        <taxon>Bacteria</taxon>
        <taxon>Bacillati</taxon>
        <taxon>Bacillota</taxon>
        <taxon>Clostridia</taxon>
        <taxon>Candidatus Ornithomonoglobus</taxon>
    </lineage>
</organism>
<accession>A0A9D1SDU9</accession>
<dbReference type="Proteomes" id="UP000824109">
    <property type="component" value="Unassembled WGS sequence"/>
</dbReference>
<reference evidence="2" key="1">
    <citation type="submission" date="2020-10" db="EMBL/GenBank/DDBJ databases">
        <authorList>
            <person name="Gilroy R."/>
        </authorList>
    </citation>
    <scope>NUCLEOTIDE SEQUENCE</scope>
    <source>
        <strain evidence="2">USAMLcec3-3695</strain>
    </source>
</reference>
<sequence>MRRKRIVSSIAALAMAASAFAGMAVTTSAAEIKENDVVFGVYDAETKTVSPQTEFTVDNGEGETYTYLGTTYMEGSVLVGNQGGGRTYNFETPVTDGEVKLAMDYTIPASGTKNVWQINGTNTAGENVVIAASVSGIDRDNWADVTLLSALNNNGETETVIGTNYQPRERNCFILRDLTINLDKKELTYEFVTYRDGSSGQLTGSSTVVSGSINIPNDIASVIGLEVPRNGSSYNMNMDNIMFYHIPKDEDAVISLTVNYMSGDSNLGNKIIDVSSNKVGDTVDYTFPAYVTGTDGTVYYSGVDSFKSSKQLGSATDTVDVSYSPVSGIAQYMEFDGNISIANADKASNGAMTNGIQDGIETIKVNADGVYTVTIATGRTSEEATSNRNGAWYVNNNTESQKELSFDGLNPGAHVYEDVQLHSGDVIKVDGFNSKCALDYVLIVKTGELEPEPSEPETTKSVTKISESVDKEGSAAVSYMAKFDVTGSLGVNGITWTITGAGEKVGDTKPVSDKFENQTTVTDGAIVFGLVIEAQSGLDTIGSVDAELQ</sequence>
<dbReference type="AlphaFoldDB" id="A0A9D1SDU9"/>
<protein>
    <submittedName>
        <fullName evidence="2">Uncharacterized protein</fullName>
    </submittedName>
</protein>
<evidence type="ECO:0000313" key="2">
    <source>
        <dbReference type="EMBL" id="HIU56779.1"/>
    </source>
</evidence>
<name>A0A9D1SDU9_9FIRM</name>
<proteinExistence type="predicted"/>
<evidence type="ECO:0000313" key="3">
    <source>
        <dbReference type="Proteomes" id="UP000824109"/>
    </source>
</evidence>
<evidence type="ECO:0000256" key="1">
    <source>
        <dbReference type="SAM" id="SignalP"/>
    </source>
</evidence>
<feature type="signal peptide" evidence="1">
    <location>
        <begin position="1"/>
        <end position="23"/>
    </location>
</feature>
<feature type="chain" id="PRO_5039543091" evidence="1">
    <location>
        <begin position="24"/>
        <end position="549"/>
    </location>
</feature>
<keyword evidence="1" id="KW-0732">Signal</keyword>